<gene>
    <name evidence="7" type="ORF">QR680_004045</name>
</gene>
<dbReference type="GO" id="GO:0097250">
    <property type="term" value="P:mitochondrial respirasome assembly"/>
    <property type="evidence" value="ECO:0007669"/>
    <property type="project" value="TreeGrafter"/>
</dbReference>
<reference evidence="7" key="1">
    <citation type="submission" date="2023-06" db="EMBL/GenBank/DDBJ databases">
        <title>Genomic analysis of the entomopathogenic nematode Steinernema hermaphroditum.</title>
        <authorList>
            <person name="Schwarz E.M."/>
            <person name="Heppert J.K."/>
            <person name="Baniya A."/>
            <person name="Schwartz H.T."/>
            <person name="Tan C.-H."/>
            <person name="Antoshechkin I."/>
            <person name="Sternberg P.W."/>
            <person name="Goodrich-Blair H."/>
            <person name="Dillman A.R."/>
        </authorList>
    </citation>
    <scope>NUCLEOTIDE SEQUENCE</scope>
    <source>
        <strain evidence="7">PS9179</strain>
        <tissue evidence="7">Whole animal</tissue>
    </source>
</reference>
<keyword evidence="4 5" id="KW-0472">Membrane</keyword>
<organism evidence="7 8">
    <name type="scientific">Steinernema hermaphroditum</name>
    <dbReference type="NCBI Taxonomy" id="289476"/>
    <lineage>
        <taxon>Eukaryota</taxon>
        <taxon>Metazoa</taxon>
        <taxon>Ecdysozoa</taxon>
        <taxon>Nematoda</taxon>
        <taxon>Chromadorea</taxon>
        <taxon>Rhabditida</taxon>
        <taxon>Tylenchina</taxon>
        <taxon>Panagrolaimomorpha</taxon>
        <taxon>Strongyloidoidea</taxon>
        <taxon>Steinernematidae</taxon>
        <taxon>Steinernema</taxon>
    </lineage>
</organism>
<dbReference type="PROSITE" id="PS51503">
    <property type="entry name" value="HIG1"/>
    <property type="match status" value="1"/>
</dbReference>
<dbReference type="EMBL" id="JAUCMV010000003">
    <property type="protein sequence ID" value="KAK0408592.1"/>
    <property type="molecule type" value="Genomic_DNA"/>
</dbReference>
<dbReference type="InterPro" id="IPR050355">
    <property type="entry name" value="RCF1"/>
</dbReference>
<accession>A0AA39HMG8</accession>
<comment type="caution">
    <text evidence="7">The sequence shown here is derived from an EMBL/GenBank/DDBJ whole genome shotgun (WGS) entry which is preliminary data.</text>
</comment>
<comment type="subcellular location">
    <subcellularLocation>
        <location evidence="1">Mitochondrion membrane</location>
    </subcellularLocation>
</comment>
<protein>
    <recommendedName>
        <fullName evidence="6">HIG1 domain-containing protein</fullName>
    </recommendedName>
</protein>
<dbReference type="GO" id="GO:0031966">
    <property type="term" value="C:mitochondrial membrane"/>
    <property type="evidence" value="ECO:0007669"/>
    <property type="project" value="UniProtKB-SubCell"/>
</dbReference>
<keyword evidence="8" id="KW-1185">Reference proteome</keyword>
<dbReference type="Gene3D" id="6.10.140.1320">
    <property type="match status" value="1"/>
</dbReference>
<evidence type="ECO:0000256" key="2">
    <source>
        <dbReference type="ARBA" id="ARBA00022692"/>
    </source>
</evidence>
<feature type="domain" description="HIG1" evidence="6">
    <location>
        <begin position="48"/>
        <end position="139"/>
    </location>
</feature>
<keyword evidence="3 5" id="KW-1133">Transmembrane helix</keyword>
<evidence type="ECO:0000259" key="6">
    <source>
        <dbReference type="PROSITE" id="PS51503"/>
    </source>
</evidence>
<dbReference type="Pfam" id="PF04588">
    <property type="entry name" value="HIG_1_N"/>
    <property type="match status" value="1"/>
</dbReference>
<evidence type="ECO:0000256" key="4">
    <source>
        <dbReference type="ARBA" id="ARBA00023136"/>
    </source>
</evidence>
<evidence type="ECO:0000256" key="1">
    <source>
        <dbReference type="ARBA" id="ARBA00004325"/>
    </source>
</evidence>
<evidence type="ECO:0000313" key="8">
    <source>
        <dbReference type="Proteomes" id="UP001175271"/>
    </source>
</evidence>
<feature type="transmembrane region" description="Helical" evidence="5">
    <location>
        <begin position="112"/>
        <end position="130"/>
    </location>
</feature>
<evidence type="ECO:0000313" key="7">
    <source>
        <dbReference type="EMBL" id="KAK0408592.1"/>
    </source>
</evidence>
<dbReference type="AlphaFoldDB" id="A0AA39HMG8"/>
<dbReference type="PANTHER" id="PTHR12297">
    <property type="entry name" value="HYPOXIA-INDUCBILE GENE 1 HIG1 -RELATED"/>
    <property type="match status" value="1"/>
</dbReference>
<dbReference type="PANTHER" id="PTHR12297:SF18">
    <property type="entry name" value="HIG1 DOMAIN FAMILY MEMBER 2A"/>
    <property type="match status" value="1"/>
</dbReference>
<dbReference type="InterPro" id="IPR007667">
    <property type="entry name" value="Hypoxia_induced_domain"/>
</dbReference>
<proteinExistence type="predicted"/>
<name>A0AA39HMG8_9BILA</name>
<sequence length="176" mass="19976">MHSFQTTRCRHETGVIVQAMSDGVPALDERQKRHLQWKKYPKMEPAVPMIPLDIDKESEVQVDTVSVMKKALANPLVPLGMAATVVCLVGMFRATLNRNQYRAQLYMRGRCAAQGFTVLALVGGALAFGWDPSRYSKKPQHQAVETEGQHKLPLYNKKWVKWCRGALRCRQRVLVD</sequence>
<feature type="transmembrane region" description="Helical" evidence="5">
    <location>
        <begin position="71"/>
        <end position="92"/>
    </location>
</feature>
<keyword evidence="2 5" id="KW-0812">Transmembrane</keyword>
<evidence type="ECO:0000256" key="3">
    <source>
        <dbReference type="ARBA" id="ARBA00022989"/>
    </source>
</evidence>
<evidence type="ECO:0000256" key="5">
    <source>
        <dbReference type="SAM" id="Phobius"/>
    </source>
</evidence>
<dbReference type="Proteomes" id="UP001175271">
    <property type="component" value="Unassembled WGS sequence"/>
</dbReference>